<feature type="transmembrane region" description="Helical" evidence="1">
    <location>
        <begin position="21"/>
        <end position="40"/>
    </location>
</feature>
<keyword evidence="1" id="KW-0812">Transmembrane</keyword>
<evidence type="ECO:0000313" key="2">
    <source>
        <dbReference type="EMBL" id="QLK27642.1"/>
    </source>
</evidence>
<accession>A0A7D6GSX1</accession>
<gene>
    <name evidence="2" type="ORF">HYG81_08565</name>
</gene>
<evidence type="ECO:0000256" key="1">
    <source>
        <dbReference type="SAM" id="Phobius"/>
    </source>
</evidence>
<keyword evidence="1" id="KW-1133">Transmembrane helix</keyword>
<protein>
    <submittedName>
        <fullName evidence="2">Uncharacterized protein</fullName>
    </submittedName>
</protein>
<dbReference type="RefSeq" id="WP_180842803.1">
    <property type="nucleotide sequence ID" value="NZ_CP059154.1"/>
</dbReference>
<organism evidence="2 3">
    <name type="scientific">Natrinema zhouii</name>
    <dbReference type="NCBI Taxonomy" id="1710539"/>
    <lineage>
        <taxon>Archaea</taxon>
        <taxon>Methanobacteriati</taxon>
        <taxon>Methanobacteriota</taxon>
        <taxon>Stenosarchaea group</taxon>
        <taxon>Halobacteria</taxon>
        <taxon>Halobacteriales</taxon>
        <taxon>Natrialbaceae</taxon>
        <taxon>Natrinema</taxon>
    </lineage>
</organism>
<keyword evidence="3" id="KW-1185">Reference proteome</keyword>
<feature type="transmembrane region" description="Helical" evidence="1">
    <location>
        <begin position="46"/>
        <end position="67"/>
    </location>
</feature>
<dbReference type="GeneID" id="56143252"/>
<dbReference type="KEGG" id="nay:HYG81_08565"/>
<dbReference type="AlphaFoldDB" id="A0A7D6GSX1"/>
<evidence type="ECO:0000313" key="3">
    <source>
        <dbReference type="Proteomes" id="UP000510869"/>
    </source>
</evidence>
<dbReference type="EMBL" id="CP059154">
    <property type="protein sequence ID" value="QLK27642.1"/>
    <property type="molecule type" value="Genomic_DNA"/>
</dbReference>
<name>A0A7D6GSX1_9EURY</name>
<dbReference type="Proteomes" id="UP000510869">
    <property type="component" value="Chromosome"/>
</dbReference>
<proteinExistence type="predicted"/>
<keyword evidence="1" id="KW-0472">Membrane</keyword>
<dbReference type="OrthoDB" id="204383at2157"/>
<sequence>MQLEQSSQGATAAWSGTVPSAVDVRVLGLVVVTAGLAASVNVPYGGLPMAAAAFVLLASGGVALHLLGERKLRRITDGLVEKWAAAGGQVDDVTRSSNGMQTEWRVHTPDGEIVIGGIALVPIARLAVEWQGIGDTMAASEAEADIDHLAESLYREIFEIGDAAQQA</sequence>
<reference evidence="2 3" key="1">
    <citation type="submission" date="2020-07" db="EMBL/GenBank/DDBJ databases">
        <title>Natrinema (YPL30) sp. nov. and Haloterrigena xxxxxx (YPL8) sp. nov., isolated from a salt mine.</title>
        <authorList>
            <person name="Cui H."/>
        </authorList>
    </citation>
    <scope>NUCLEOTIDE SEQUENCE [LARGE SCALE GENOMIC DNA]</scope>
    <source>
        <strain evidence="2 3">YPL13</strain>
    </source>
</reference>